<dbReference type="Proteomes" id="UP000255165">
    <property type="component" value="Unassembled WGS sequence"/>
</dbReference>
<evidence type="ECO:0000313" key="2">
    <source>
        <dbReference type="Proteomes" id="UP000255165"/>
    </source>
</evidence>
<name>A0A370MXV0_9BURK</name>
<comment type="caution">
    <text evidence="1">The sequence shown here is derived from an EMBL/GenBank/DDBJ whole genome shotgun (WGS) entry which is preliminary data.</text>
</comment>
<accession>A0A370MXV0</accession>
<dbReference type="RefSeq" id="WP_115216797.1">
    <property type="nucleotide sequence ID" value="NZ_QKWJ01000154.1"/>
</dbReference>
<evidence type="ECO:0000313" key="1">
    <source>
        <dbReference type="EMBL" id="RDJ98201.1"/>
    </source>
</evidence>
<dbReference type="AlphaFoldDB" id="A0A370MXV0"/>
<gene>
    <name evidence="1" type="ORF">DN412_41360</name>
</gene>
<reference evidence="2" key="1">
    <citation type="submission" date="2018-06" db="EMBL/GenBank/DDBJ databases">
        <authorList>
            <person name="Feng T."/>
            <person name="Jeon C.O."/>
        </authorList>
    </citation>
    <scope>NUCLEOTIDE SEQUENCE [LARGE SCALE GENOMIC DNA]</scope>
    <source>
        <strain evidence="2">S23</strain>
    </source>
</reference>
<organism evidence="1 2">
    <name type="scientific">Cupriavidus lacunae</name>
    <dbReference type="NCBI Taxonomy" id="2666307"/>
    <lineage>
        <taxon>Bacteria</taxon>
        <taxon>Pseudomonadati</taxon>
        <taxon>Pseudomonadota</taxon>
        <taxon>Betaproteobacteria</taxon>
        <taxon>Burkholderiales</taxon>
        <taxon>Burkholderiaceae</taxon>
        <taxon>Cupriavidus</taxon>
    </lineage>
</organism>
<protein>
    <submittedName>
        <fullName evidence="1">DUF2783 domain-containing protein</fullName>
    </submittedName>
</protein>
<proteinExistence type="predicted"/>
<keyword evidence="2" id="KW-1185">Reference proteome</keyword>
<sequence length="64" mass="6840">MTTHPKALTIAGLESVYDVLASAIDQAGADKTELFLVKLALLHANALGNPQQFQKHVQVALQSL</sequence>
<dbReference type="EMBL" id="QKWJ01000154">
    <property type="protein sequence ID" value="RDJ98201.1"/>
    <property type="molecule type" value="Genomic_DNA"/>
</dbReference>